<protein>
    <submittedName>
        <fullName evidence="2">Uncharacterized protein</fullName>
    </submittedName>
</protein>
<evidence type="ECO:0000313" key="2">
    <source>
        <dbReference type="EMBL" id="MXU88711.1"/>
    </source>
</evidence>
<dbReference type="EMBL" id="GIFC01006628">
    <property type="protein sequence ID" value="MXU88711.1"/>
    <property type="molecule type" value="Transcribed_RNA"/>
</dbReference>
<evidence type="ECO:0000256" key="1">
    <source>
        <dbReference type="SAM" id="MobiDB-lite"/>
    </source>
</evidence>
<reference evidence="2" key="1">
    <citation type="submission" date="2019-12" db="EMBL/GenBank/DDBJ databases">
        <title>An insight into the sialome of adult female Ixodes ricinus ticks feeding for 6 days.</title>
        <authorList>
            <person name="Perner J."/>
            <person name="Ribeiro J.M.C."/>
        </authorList>
    </citation>
    <scope>NUCLEOTIDE SEQUENCE</scope>
    <source>
        <strain evidence="2">Semi-engorged</strain>
        <tissue evidence="2">Salivary glands</tissue>
    </source>
</reference>
<name>A0A6B0UD00_IXORI</name>
<proteinExistence type="predicted"/>
<organism evidence="2">
    <name type="scientific">Ixodes ricinus</name>
    <name type="common">Common tick</name>
    <name type="synonym">Acarus ricinus</name>
    <dbReference type="NCBI Taxonomy" id="34613"/>
    <lineage>
        <taxon>Eukaryota</taxon>
        <taxon>Metazoa</taxon>
        <taxon>Ecdysozoa</taxon>
        <taxon>Arthropoda</taxon>
        <taxon>Chelicerata</taxon>
        <taxon>Arachnida</taxon>
        <taxon>Acari</taxon>
        <taxon>Parasitiformes</taxon>
        <taxon>Ixodida</taxon>
        <taxon>Ixodoidea</taxon>
        <taxon>Ixodidae</taxon>
        <taxon>Ixodinae</taxon>
        <taxon>Ixodes</taxon>
    </lineage>
</organism>
<feature type="region of interest" description="Disordered" evidence="1">
    <location>
        <begin position="43"/>
        <end position="68"/>
    </location>
</feature>
<sequence>MASAQSIAQIVESRYLWVVVVVAFRLAHPSGPTPPGVVLARRKRVPRTRPLGPVSARRTDQQSTDAAAPTAHTFRARLASLAPSPAAATVSVRQVATRPVTEG</sequence>
<accession>A0A6B0UD00</accession>
<dbReference type="AlphaFoldDB" id="A0A6B0UD00"/>